<organism evidence="1 2">
    <name type="scientific">Acinetobacter pittii</name>
    <name type="common">Acinetobacter genomosp. 3</name>
    <dbReference type="NCBI Taxonomy" id="48296"/>
    <lineage>
        <taxon>Bacteria</taxon>
        <taxon>Pseudomonadati</taxon>
        <taxon>Pseudomonadota</taxon>
        <taxon>Gammaproteobacteria</taxon>
        <taxon>Moraxellales</taxon>
        <taxon>Moraxellaceae</taxon>
        <taxon>Acinetobacter</taxon>
        <taxon>Acinetobacter calcoaceticus/baumannii complex</taxon>
    </lineage>
</organism>
<dbReference type="RefSeq" id="WP_141316812.1">
    <property type="nucleotide sequence ID" value="NZ_BJLJ01000016.1"/>
</dbReference>
<name>A0A4Y3JES8_ACIPI</name>
<reference evidence="1 2" key="1">
    <citation type="submission" date="2019-06" db="EMBL/GenBank/DDBJ databases">
        <title>Whole genome shotgun sequence of Acinetobacter pittii NBRC 110514.</title>
        <authorList>
            <person name="Hosoyama A."/>
            <person name="Uohara A."/>
            <person name="Ohji S."/>
            <person name="Ichikawa N."/>
        </authorList>
    </citation>
    <scope>NUCLEOTIDE SEQUENCE [LARGE SCALE GENOMIC DNA]</scope>
    <source>
        <strain evidence="1 2">NBRC 110514</strain>
    </source>
</reference>
<dbReference type="AlphaFoldDB" id="A0A4Y3JES8"/>
<accession>A0A4Y3JES8</accession>
<dbReference type="InterPro" id="IPR032620">
    <property type="entry name" value="DUF4882"/>
</dbReference>
<sequence length="325" mass="36076">MKKIGIVTLSAITLCWAIYDVYPDNTNTVTHNDSSKKGGSKNFSSTAKNEKLASQTLLAQTTSLNSSAPVCQYNFDATQEDYDLWNKEHSDYWSMKKFPLIIGQKFSLKVDQPISENEYGIVEYIAKSKASLHSPHNIGDFILPHTGIIAFEMELKLPISALGNSSFGNSAYYSSAIGFNGVTNNGYTVRSNYWFDMGTYDPDFGQNPTKLSYNIAYRLRDNSGPDHPYYKGQKLTNNANGYQRLGVYINQNIKQVGFIINGVDQGYKSTLPAPLENISFSASSAISIDAEQLFGQELSNELITDRNALQFNYPQGTTDICGNVI</sequence>
<proteinExistence type="predicted"/>
<gene>
    <name evidence="1" type="ORF">PA3_33480</name>
</gene>
<comment type="caution">
    <text evidence="1">The sequence shown here is derived from an EMBL/GenBank/DDBJ whole genome shotgun (WGS) entry which is preliminary data.</text>
</comment>
<evidence type="ECO:0000313" key="2">
    <source>
        <dbReference type="Proteomes" id="UP000317717"/>
    </source>
</evidence>
<evidence type="ECO:0000313" key="1">
    <source>
        <dbReference type="EMBL" id="GEA69190.1"/>
    </source>
</evidence>
<dbReference type="Pfam" id="PF16223">
    <property type="entry name" value="DUF4882"/>
    <property type="match status" value="1"/>
</dbReference>
<dbReference type="EMBL" id="BJLJ01000016">
    <property type="protein sequence ID" value="GEA69190.1"/>
    <property type="molecule type" value="Genomic_DNA"/>
</dbReference>
<dbReference type="Proteomes" id="UP000317717">
    <property type="component" value="Unassembled WGS sequence"/>
</dbReference>
<protein>
    <submittedName>
        <fullName evidence="1">DUF4882 domain-containing protein</fullName>
    </submittedName>
</protein>